<accession>A0A841CNR1</accession>
<sequence>MKEAMAVSIVDFSGVTWRKSSRSNGASNTACVEVAFAGAAVGVRDSKNPAAGTLAFPAARWAFFLRGTGS</sequence>
<dbReference type="AlphaFoldDB" id="A0A841CNR1"/>
<dbReference type="Pfam" id="PF04149">
    <property type="entry name" value="DUF397"/>
    <property type="match status" value="1"/>
</dbReference>
<gene>
    <name evidence="2" type="ORF">FHS29_005409</name>
</gene>
<comment type="caution">
    <text evidence="2">The sequence shown here is derived from an EMBL/GenBank/DDBJ whole genome shotgun (WGS) entry which is preliminary data.</text>
</comment>
<reference evidence="2 3" key="1">
    <citation type="submission" date="2020-08" db="EMBL/GenBank/DDBJ databases">
        <title>Genomic Encyclopedia of Type Strains, Phase III (KMG-III): the genomes of soil and plant-associated and newly described type strains.</title>
        <authorList>
            <person name="Whitman W."/>
        </authorList>
    </citation>
    <scope>NUCLEOTIDE SEQUENCE [LARGE SCALE GENOMIC DNA]</scope>
    <source>
        <strain evidence="2 3">CECT 8640</strain>
    </source>
</reference>
<dbReference type="Proteomes" id="UP000547510">
    <property type="component" value="Unassembled WGS sequence"/>
</dbReference>
<organism evidence="2 3">
    <name type="scientific">Saccharothrix tamanrassetensis</name>
    <dbReference type="NCBI Taxonomy" id="1051531"/>
    <lineage>
        <taxon>Bacteria</taxon>
        <taxon>Bacillati</taxon>
        <taxon>Actinomycetota</taxon>
        <taxon>Actinomycetes</taxon>
        <taxon>Pseudonocardiales</taxon>
        <taxon>Pseudonocardiaceae</taxon>
        <taxon>Saccharothrix</taxon>
    </lineage>
</organism>
<proteinExistence type="predicted"/>
<evidence type="ECO:0000259" key="1">
    <source>
        <dbReference type="Pfam" id="PF04149"/>
    </source>
</evidence>
<dbReference type="RefSeq" id="WP_376774472.1">
    <property type="nucleotide sequence ID" value="NZ_JACHJN010000009.1"/>
</dbReference>
<feature type="domain" description="DUF397" evidence="1">
    <location>
        <begin position="16"/>
        <end position="67"/>
    </location>
</feature>
<keyword evidence="3" id="KW-1185">Reference proteome</keyword>
<evidence type="ECO:0000313" key="3">
    <source>
        <dbReference type="Proteomes" id="UP000547510"/>
    </source>
</evidence>
<evidence type="ECO:0000313" key="2">
    <source>
        <dbReference type="EMBL" id="MBB5958800.1"/>
    </source>
</evidence>
<dbReference type="EMBL" id="JACHJN010000009">
    <property type="protein sequence ID" value="MBB5958800.1"/>
    <property type="molecule type" value="Genomic_DNA"/>
</dbReference>
<name>A0A841CNR1_9PSEU</name>
<dbReference type="InterPro" id="IPR007278">
    <property type="entry name" value="DUF397"/>
</dbReference>
<protein>
    <recommendedName>
        <fullName evidence="1">DUF397 domain-containing protein</fullName>
    </recommendedName>
</protein>